<evidence type="ECO:0008006" key="3">
    <source>
        <dbReference type="Google" id="ProtNLM"/>
    </source>
</evidence>
<dbReference type="Proteomes" id="UP001322138">
    <property type="component" value="Unassembled WGS sequence"/>
</dbReference>
<sequence length="101" mass="11279">MLSQRALRCLPHMVLSLHQRYFSVFASLGLYSTQASRTHDRCDGKQTIGHLLLEGQKSPIVFLSPIKRSPIATTSCLCLVERKTPQPFGATVPCSHRTNKN</sequence>
<evidence type="ECO:0000313" key="1">
    <source>
        <dbReference type="EMBL" id="KAK4647123.1"/>
    </source>
</evidence>
<dbReference type="GeneID" id="87891271"/>
<name>A0ABR0FT38_9PEZI</name>
<evidence type="ECO:0000313" key="2">
    <source>
        <dbReference type="Proteomes" id="UP001322138"/>
    </source>
</evidence>
<organism evidence="1 2">
    <name type="scientific">Podospora bellae-mahoneyi</name>
    <dbReference type="NCBI Taxonomy" id="2093777"/>
    <lineage>
        <taxon>Eukaryota</taxon>
        <taxon>Fungi</taxon>
        <taxon>Dikarya</taxon>
        <taxon>Ascomycota</taxon>
        <taxon>Pezizomycotina</taxon>
        <taxon>Sordariomycetes</taxon>
        <taxon>Sordariomycetidae</taxon>
        <taxon>Sordariales</taxon>
        <taxon>Podosporaceae</taxon>
        <taxon>Podospora</taxon>
    </lineage>
</organism>
<keyword evidence="2" id="KW-1185">Reference proteome</keyword>
<reference evidence="1 2" key="1">
    <citation type="journal article" date="2023" name="bioRxiv">
        <title>High-quality genome assemblies of four members of thePodospora anserinaspecies complex.</title>
        <authorList>
            <person name="Ament-Velasquez S.L."/>
            <person name="Vogan A.A."/>
            <person name="Wallerman O."/>
            <person name="Hartmann F."/>
            <person name="Gautier V."/>
            <person name="Silar P."/>
            <person name="Giraud T."/>
            <person name="Johannesson H."/>
        </authorList>
    </citation>
    <scope>NUCLEOTIDE SEQUENCE [LARGE SCALE GENOMIC DNA]</scope>
    <source>
        <strain evidence="1 2">CBS 112042</strain>
    </source>
</reference>
<dbReference type="EMBL" id="JAFFGZ010000002">
    <property type="protein sequence ID" value="KAK4647123.1"/>
    <property type="molecule type" value="Genomic_DNA"/>
</dbReference>
<dbReference type="RefSeq" id="XP_062736099.1">
    <property type="nucleotide sequence ID" value="XM_062872168.1"/>
</dbReference>
<protein>
    <recommendedName>
        <fullName evidence="3">Secreted protein</fullName>
    </recommendedName>
</protein>
<comment type="caution">
    <text evidence="1">The sequence shown here is derived from an EMBL/GenBank/DDBJ whole genome shotgun (WGS) entry which is preliminary data.</text>
</comment>
<gene>
    <name evidence="1" type="ORF">QC761_0026030</name>
</gene>
<accession>A0ABR0FT38</accession>
<proteinExistence type="predicted"/>